<name>A0A9Q3H9W0_9BASI</name>
<dbReference type="EMBL" id="AVOT02012560">
    <property type="protein sequence ID" value="MBW0494410.1"/>
    <property type="molecule type" value="Genomic_DNA"/>
</dbReference>
<dbReference type="AlphaFoldDB" id="A0A9Q3H9W0"/>
<reference evidence="1" key="1">
    <citation type="submission" date="2021-03" db="EMBL/GenBank/DDBJ databases">
        <title>Draft genome sequence of rust myrtle Austropuccinia psidii MF-1, a brazilian biotype.</title>
        <authorList>
            <person name="Quecine M.C."/>
            <person name="Pachon D.M.R."/>
            <person name="Bonatelli M.L."/>
            <person name="Correr F.H."/>
            <person name="Franceschini L.M."/>
            <person name="Leite T.F."/>
            <person name="Margarido G.R.A."/>
            <person name="Almeida C.A."/>
            <person name="Ferrarezi J.A."/>
            <person name="Labate C.A."/>
        </authorList>
    </citation>
    <scope>NUCLEOTIDE SEQUENCE</scope>
    <source>
        <strain evidence="1">MF-1</strain>
    </source>
</reference>
<gene>
    <name evidence="1" type="ORF">O181_034125</name>
</gene>
<accession>A0A9Q3H9W0</accession>
<proteinExistence type="predicted"/>
<evidence type="ECO:0000313" key="1">
    <source>
        <dbReference type="EMBL" id="MBW0494410.1"/>
    </source>
</evidence>
<protein>
    <submittedName>
        <fullName evidence="1">Uncharacterized protein</fullName>
    </submittedName>
</protein>
<keyword evidence="2" id="KW-1185">Reference proteome</keyword>
<dbReference type="Proteomes" id="UP000765509">
    <property type="component" value="Unassembled WGS sequence"/>
</dbReference>
<sequence>MEDTITRTRIGKTWTKKTMEFKMIPHISREDQRHERPLLKCHKCGSTSNLANTCTKKAKINEVQVIEELQFDEEKGESDQDSAVSEYTPIEEYPIENITALFAVTEVHIHLTQYSENCCNLINIQDARIK</sequence>
<comment type="caution">
    <text evidence="1">The sequence shown here is derived from an EMBL/GenBank/DDBJ whole genome shotgun (WGS) entry which is preliminary data.</text>
</comment>
<evidence type="ECO:0000313" key="2">
    <source>
        <dbReference type="Proteomes" id="UP000765509"/>
    </source>
</evidence>
<dbReference type="OrthoDB" id="2517660at2759"/>
<organism evidence="1 2">
    <name type="scientific">Austropuccinia psidii MF-1</name>
    <dbReference type="NCBI Taxonomy" id="1389203"/>
    <lineage>
        <taxon>Eukaryota</taxon>
        <taxon>Fungi</taxon>
        <taxon>Dikarya</taxon>
        <taxon>Basidiomycota</taxon>
        <taxon>Pucciniomycotina</taxon>
        <taxon>Pucciniomycetes</taxon>
        <taxon>Pucciniales</taxon>
        <taxon>Sphaerophragmiaceae</taxon>
        <taxon>Austropuccinia</taxon>
    </lineage>
</organism>